<sequence length="100" mass="11523">MVNCAVINCKNCTNGRRKNQENVSFHRFPHEPNLKRKWIEATGNKDWSPTKHSTICSKHFEEASFVEGKKQRILANAAYPTVDVLKITTEEVSLFIYLLT</sequence>
<keyword evidence="2" id="KW-1185">Reference proteome</keyword>
<evidence type="ECO:0000313" key="2">
    <source>
        <dbReference type="Proteomes" id="UP001231649"/>
    </source>
</evidence>
<comment type="caution">
    <text evidence="1">The sequence shown here is derived from an EMBL/GenBank/DDBJ whole genome shotgun (WGS) entry which is preliminary data.</text>
</comment>
<dbReference type="EMBL" id="CM056807">
    <property type="protein sequence ID" value="KAJ8705679.1"/>
    <property type="molecule type" value="Genomic_DNA"/>
</dbReference>
<protein>
    <submittedName>
        <fullName evidence="1">Uncharacterized protein</fullName>
    </submittedName>
</protein>
<dbReference type="Proteomes" id="UP001231649">
    <property type="component" value="Chromosome 31"/>
</dbReference>
<evidence type="ECO:0000313" key="1">
    <source>
        <dbReference type="EMBL" id="KAJ8705679.1"/>
    </source>
</evidence>
<proteinExistence type="predicted"/>
<name>A0ACC2Q3E9_9NEOP</name>
<reference evidence="1" key="1">
    <citation type="submission" date="2023-03" db="EMBL/GenBank/DDBJ databases">
        <title>Chromosome-level genomes of two armyworms, Mythimna separata and Mythimna loreyi, provide insights into the biosynthesis and reception of sex pheromones.</title>
        <authorList>
            <person name="Zhao H."/>
        </authorList>
    </citation>
    <scope>NUCLEOTIDE SEQUENCE</scope>
    <source>
        <strain evidence="1">BeijingLab</strain>
    </source>
</reference>
<gene>
    <name evidence="1" type="ORF">PYW08_012725</name>
</gene>
<accession>A0ACC2Q3E9</accession>
<organism evidence="1 2">
    <name type="scientific">Mythimna loreyi</name>
    <dbReference type="NCBI Taxonomy" id="667449"/>
    <lineage>
        <taxon>Eukaryota</taxon>
        <taxon>Metazoa</taxon>
        <taxon>Ecdysozoa</taxon>
        <taxon>Arthropoda</taxon>
        <taxon>Hexapoda</taxon>
        <taxon>Insecta</taxon>
        <taxon>Pterygota</taxon>
        <taxon>Neoptera</taxon>
        <taxon>Endopterygota</taxon>
        <taxon>Lepidoptera</taxon>
        <taxon>Glossata</taxon>
        <taxon>Ditrysia</taxon>
        <taxon>Noctuoidea</taxon>
        <taxon>Noctuidae</taxon>
        <taxon>Noctuinae</taxon>
        <taxon>Hadenini</taxon>
        <taxon>Mythimna</taxon>
    </lineage>
</organism>